<keyword evidence="3" id="KW-1185">Reference proteome</keyword>
<dbReference type="Pfam" id="PF05011">
    <property type="entry name" value="DBR1"/>
    <property type="match status" value="1"/>
</dbReference>
<gene>
    <name evidence="2" type="ORF">EAH_00058560</name>
</gene>
<evidence type="ECO:0000259" key="1">
    <source>
        <dbReference type="Pfam" id="PF05011"/>
    </source>
</evidence>
<feature type="domain" description="Lariat debranching enzyme C-terminal" evidence="1">
    <location>
        <begin position="135"/>
        <end position="167"/>
    </location>
</feature>
<dbReference type="EMBL" id="HG670464">
    <property type="protein sequence ID" value="CDI76794.1"/>
    <property type="molecule type" value="Genomic_DNA"/>
</dbReference>
<protein>
    <submittedName>
        <fullName evidence="2">Serine/threonine protein phosphatase, putative</fullName>
    </submittedName>
</protein>
<dbReference type="PANTHER" id="PTHR12849:SF0">
    <property type="entry name" value="LARIAT DEBRANCHING ENZYME"/>
    <property type="match status" value="1"/>
</dbReference>
<proteinExistence type="predicted"/>
<dbReference type="AlphaFoldDB" id="U6GDZ0"/>
<evidence type="ECO:0000313" key="2">
    <source>
        <dbReference type="EMBL" id="CDI76794.1"/>
    </source>
</evidence>
<dbReference type="GO" id="GO:0005634">
    <property type="term" value="C:nucleus"/>
    <property type="evidence" value="ECO:0007669"/>
    <property type="project" value="TreeGrafter"/>
</dbReference>
<reference evidence="2" key="1">
    <citation type="submission" date="2013-10" db="EMBL/GenBank/DDBJ databases">
        <title>Genomic analysis of the causative agents of coccidiosis in chickens.</title>
        <authorList>
            <person name="Reid A.J."/>
            <person name="Blake D."/>
            <person name="Billington K."/>
            <person name="Browne H."/>
            <person name="Dunn M."/>
            <person name="Hung S."/>
            <person name="Kawahara F."/>
            <person name="Miranda-Saavedra D."/>
            <person name="Mourier T."/>
            <person name="Nagra H."/>
            <person name="Otto T.D."/>
            <person name="Rawlings N."/>
            <person name="Sanchez A."/>
            <person name="Sanders M."/>
            <person name="Subramaniam C."/>
            <person name="Tay Y."/>
            <person name="Dear P."/>
            <person name="Doerig C."/>
            <person name="Gruber A."/>
            <person name="Parkinson J."/>
            <person name="Shirley M."/>
            <person name="Wan K.L."/>
            <person name="Berriman M."/>
            <person name="Tomley F."/>
            <person name="Pain A."/>
        </authorList>
    </citation>
    <scope>NUCLEOTIDE SEQUENCE [LARGE SCALE GENOMIC DNA]</scope>
    <source>
        <strain evidence="2">Houghton</strain>
    </source>
</reference>
<accession>U6GDZ0</accession>
<dbReference type="RefSeq" id="XP_013252726.1">
    <property type="nucleotide sequence ID" value="XM_013397272.1"/>
</dbReference>
<name>U6GDZ0_EIMAC</name>
<feature type="non-terminal residue" evidence="2">
    <location>
        <position position="1"/>
    </location>
</feature>
<organism evidence="2 3">
    <name type="scientific">Eimeria acervulina</name>
    <name type="common">Coccidian parasite</name>
    <dbReference type="NCBI Taxonomy" id="5801"/>
    <lineage>
        <taxon>Eukaryota</taxon>
        <taxon>Sar</taxon>
        <taxon>Alveolata</taxon>
        <taxon>Apicomplexa</taxon>
        <taxon>Conoidasida</taxon>
        <taxon>Coccidia</taxon>
        <taxon>Eucoccidiorida</taxon>
        <taxon>Eimeriorina</taxon>
        <taxon>Eimeriidae</taxon>
        <taxon>Eimeria</taxon>
    </lineage>
</organism>
<dbReference type="InterPro" id="IPR007708">
    <property type="entry name" value="DBR1_C"/>
</dbReference>
<reference evidence="2" key="2">
    <citation type="submission" date="2013-10" db="EMBL/GenBank/DDBJ databases">
        <authorList>
            <person name="Aslett M."/>
        </authorList>
    </citation>
    <scope>NUCLEOTIDE SEQUENCE [LARGE SCALE GENOMIC DNA]</scope>
    <source>
        <strain evidence="2">Houghton</strain>
    </source>
</reference>
<dbReference type="GO" id="GO:0008419">
    <property type="term" value="F:RNA lariat debranching enzyme activity"/>
    <property type="evidence" value="ECO:0007669"/>
    <property type="project" value="TreeGrafter"/>
</dbReference>
<evidence type="ECO:0000313" key="3">
    <source>
        <dbReference type="Proteomes" id="UP000018050"/>
    </source>
</evidence>
<dbReference type="Proteomes" id="UP000018050">
    <property type="component" value="Unassembled WGS sequence"/>
</dbReference>
<sequence>CLRTEEDLRYFCAPPKYRQLKDFHEYFNGSKKAPVLTLGTLSGLPTTATPQEVRIMSIEEPVDIMLSHDWPEGIYEYGDKEMLLRCKPHFRSDVQNRCLGSPPSMALLKSMKPSFWFCGHLHVFFPALVRHEDGRETRFIALDKVLPKRSCLQVVDIHPSAPAKYLKNPSSSTNININLTIE</sequence>
<dbReference type="SUPFAM" id="SSF56300">
    <property type="entry name" value="Metallo-dependent phosphatases"/>
    <property type="match status" value="1"/>
</dbReference>
<dbReference type="GO" id="GO:0000398">
    <property type="term" value="P:mRNA splicing, via spliceosome"/>
    <property type="evidence" value="ECO:0007669"/>
    <property type="project" value="TreeGrafter"/>
</dbReference>
<dbReference type="PANTHER" id="PTHR12849">
    <property type="entry name" value="RNA LARIAT DEBRANCHING ENZYME"/>
    <property type="match status" value="1"/>
</dbReference>
<dbReference type="InterPro" id="IPR029052">
    <property type="entry name" value="Metallo-depent_PP-like"/>
</dbReference>
<dbReference type="OrthoDB" id="407609at2759"/>
<dbReference type="GeneID" id="25273926"/>
<dbReference type="VEuPathDB" id="ToxoDB:EAH_00058560"/>